<dbReference type="SUPFAM" id="SSF53335">
    <property type="entry name" value="S-adenosyl-L-methionine-dependent methyltransferases"/>
    <property type="match status" value="1"/>
</dbReference>
<dbReference type="CDD" id="cd02440">
    <property type="entry name" value="AdoMet_MTases"/>
    <property type="match status" value="1"/>
</dbReference>
<dbReference type="Pfam" id="PF08241">
    <property type="entry name" value="Methyltransf_11"/>
    <property type="match status" value="1"/>
</dbReference>
<accession>A0A7I7K7N9</accession>
<dbReference type="KEGG" id="mdu:MDUV_49550"/>
<dbReference type="EMBL" id="AP022563">
    <property type="protein sequence ID" value="BBX20095.1"/>
    <property type="molecule type" value="Genomic_DNA"/>
</dbReference>
<dbReference type="Proteomes" id="UP000467006">
    <property type="component" value="Chromosome"/>
</dbReference>
<protein>
    <submittedName>
        <fullName evidence="1">Uncharacterized protein</fullName>
    </submittedName>
</protein>
<keyword evidence="2" id="KW-1185">Reference proteome</keyword>
<name>A0A7I7K7N9_9MYCO</name>
<evidence type="ECO:0000313" key="1">
    <source>
        <dbReference type="EMBL" id="BBX20095.1"/>
    </source>
</evidence>
<sequence>MSQLDAHTHGGDLWNRFEPCEIRPGGSTATGGVVDYRLGIIARYCRISGRWLDCGSCDGEYTAGLEEHGAHTVVGVEADPGRTEAARGRWASRPGVEFIAASAEALPYPDGHFDGILLNEVLEHVADQECVLRELRRVLAPGGVLVVFSPNRWFPFEGHGIRLGGWNVSSPVPFVPWLPRQLSLRVMKARNYWPRELRALIAAAGFDVVDVSYAWPLLSHYPWIPGRLVPRYRALIPRLQRSKLVRRFGVSTVVIARAAIADGDRRAVGKP</sequence>
<dbReference type="AlphaFoldDB" id="A0A7I7K7N9"/>
<dbReference type="RefSeq" id="WP_098003227.1">
    <property type="nucleotide sequence ID" value="NZ_AP022563.1"/>
</dbReference>
<dbReference type="Gene3D" id="3.40.50.150">
    <property type="entry name" value="Vaccinia Virus protein VP39"/>
    <property type="match status" value="1"/>
</dbReference>
<dbReference type="PANTHER" id="PTHR43861">
    <property type="entry name" value="TRANS-ACONITATE 2-METHYLTRANSFERASE-RELATED"/>
    <property type="match status" value="1"/>
</dbReference>
<evidence type="ECO:0000313" key="2">
    <source>
        <dbReference type="Proteomes" id="UP000467006"/>
    </source>
</evidence>
<dbReference type="InterPro" id="IPR013216">
    <property type="entry name" value="Methyltransf_11"/>
</dbReference>
<reference evidence="1 2" key="1">
    <citation type="journal article" date="2019" name="Emerg. Microbes Infect.">
        <title>Comprehensive subspecies identification of 175 nontuberculous mycobacteria species based on 7547 genomic profiles.</title>
        <authorList>
            <person name="Matsumoto Y."/>
            <person name="Kinjo T."/>
            <person name="Motooka D."/>
            <person name="Nabeya D."/>
            <person name="Jung N."/>
            <person name="Uechi K."/>
            <person name="Horii T."/>
            <person name="Iida T."/>
            <person name="Fujita J."/>
            <person name="Nakamura S."/>
        </authorList>
    </citation>
    <scope>NUCLEOTIDE SEQUENCE [LARGE SCALE GENOMIC DNA]</scope>
    <source>
        <strain evidence="1 2">JCM 6396</strain>
    </source>
</reference>
<dbReference type="GO" id="GO:0008757">
    <property type="term" value="F:S-adenosylmethionine-dependent methyltransferase activity"/>
    <property type="evidence" value="ECO:0007669"/>
    <property type="project" value="InterPro"/>
</dbReference>
<dbReference type="InterPro" id="IPR029063">
    <property type="entry name" value="SAM-dependent_MTases_sf"/>
</dbReference>
<organism evidence="1 2">
    <name type="scientific">Mycolicibacterium duvalii</name>
    <dbReference type="NCBI Taxonomy" id="39688"/>
    <lineage>
        <taxon>Bacteria</taxon>
        <taxon>Bacillati</taxon>
        <taxon>Actinomycetota</taxon>
        <taxon>Actinomycetes</taxon>
        <taxon>Mycobacteriales</taxon>
        <taxon>Mycobacteriaceae</taxon>
        <taxon>Mycolicibacterium</taxon>
    </lineage>
</organism>
<proteinExistence type="predicted"/>
<dbReference type="OrthoDB" id="9805171at2"/>
<gene>
    <name evidence="1" type="ORF">MDUV_49550</name>
</gene>